<evidence type="ECO:0000256" key="1">
    <source>
        <dbReference type="SAM" id="Phobius"/>
    </source>
</evidence>
<dbReference type="EMBL" id="CABFPH010000160">
    <property type="protein sequence ID" value="VUD74814.1"/>
    <property type="molecule type" value="Genomic_DNA"/>
</dbReference>
<name>A0A509EM90_9HYPH</name>
<dbReference type="PANTHER" id="PTHR36974">
    <property type="entry name" value="MEMBRANE PROTEIN-RELATED"/>
    <property type="match status" value="1"/>
</dbReference>
<proteinExistence type="predicted"/>
<feature type="transmembrane region" description="Helical" evidence="1">
    <location>
        <begin position="76"/>
        <end position="97"/>
    </location>
</feature>
<sequence length="155" mass="17059">MTGEARAPDRSDRRVWLRVALALLYGGVGAVHLLRPELLMPIMPSWVPEPRLVILATGLCEIVGAAALLGQRRRRAAAAGLALYAACVYPANLKHALEHVPVPGIPDSWWYHGPRLAFQPILIWAALYTGALIDWPFRAKRHPSAARSDPHARGR</sequence>
<dbReference type="OrthoDB" id="8856615at2"/>
<evidence type="ECO:0000313" key="2">
    <source>
        <dbReference type="EMBL" id="VUD74814.1"/>
    </source>
</evidence>
<keyword evidence="1" id="KW-0812">Transmembrane</keyword>
<gene>
    <name evidence="2" type="ORF">MET9862_05447</name>
</gene>
<feature type="transmembrane region" description="Helical" evidence="1">
    <location>
        <begin position="117"/>
        <end position="137"/>
    </location>
</feature>
<dbReference type="Proteomes" id="UP000410984">
    <property type="component" value="Unassembled WGS sequence"/>
</dbReference>
<evidence type="ECO:0008006" key="4">
    <source>
        <dbReference type="Google" id="ProtNLM"/>
    </source>
</evidence>
<dbReference type="RefSeq" id="WP_142586073.1">
    <property type="nucleotide sequence ID" value="NZ_CABFPH010000160.1"/>
</dbReference>
<protein>
    <recommendedName>
        <fullName evidence="4">DoxX family protein</fullName>
    </recommendedName>
</protein>
<keyword evidence="1" id="KW-1133">Transmembrane helix</keyword>
<keyword evidence="3" id="KW-1185">Reference proteome</keyword>
<accession>A0A509EM90</accession>
<keyword evidence="1" id="KW-0472">Membrane</keyword>
<organism evidence="2 3">
    <name type="scientific">Methylobacterium symbioticum</name>
    <dbReference type="NCBI Taxonomy" id="2584084"/>
    <lineage>
        <taxon>Bacteria</taxon>
        <taxon>Pseudomonadati</taxon>
        <taxon>Pseudomonadota</taxon>
        <taxon>Alphaproteobacteria</taxon>
        <taxon>Hyphomicrobiales</taxon>
        <taxon>Methylobacteriaceae</taxon>
        <taxon>Methylobacterium</taxon>
    </lineage>
</organism>
<dbReference type="AlphaFoldDB" id="A0A509EM90"/>
<feature type="transmembrane region" description="Helical" evidence="1">
    <location>
        <begin position="52"/>
        <end position="69"/>
    </location>
</feature>
<reference evidence="2 3" key="1">
    <citation type="submission" date="2019-06" db="EMBL/GenBank/DDBJ databases">
        <authorList>
            <person name="Rodrigo-Torres L."/>
            <person name="Arahal R. D."/>
            <person name="Lucena T."/>
        </authorList>
    </citation>
    <scope>NUCLEOTIDE SEQUENCE [LARGE SCALE GENOMIC DNA]</scope>
    <source>
        <strain evidence="2 3">SB0023/3</strain>
    </source>
</reference>
<feature type="transmembrane region" description="Helical" evidence="1">
    <location>
        <begin position="15"/>
        <end position="32"/>
    </location>
</feature>
<dbReference type="PANTHER" id="PTHR36974:SF1">
    <property type="entry name" value="DOXX FAMILY MEMBRANE PROTEIN"/>
    <property type="match status" value="1"/>
</dbReference>
<evidence type="ECO:0000313" key="3">
    <source>
        <dbReference type="Proteomes" id="UP000410984"/>
    </source>
</evidence>